<feature type="compositionally biased region" description="Polar residues" evidence="1">
    <location>
        <begin position="461"/>
        <end position="477"/>
    </location>
</feature>
<dbReference type="EMBL" id="JAGPXD010000005">
    <property type="protein sequence ID" value="KAH7354425.1"/>
    <property type="molecule type" value="Genomic_DNA"/>
</dbReference>
<feature type="compositionally biased region" description="Low complexity" evidence="1">
    <location>
        <begin position="355"/>
        <end position="385"/>
    </location>
</feature>
<evidence type="ECO:0000313" key="3">
    <source>
        <dbReference type="Proteomes" id="UP000813385"/>
    </source>
</evidence>
<feature type="compositionally biased region" description="Basic and acidic residues" evidence="1">
    <location>
        <begin position="93"/>
        <end position="106"/>
    </location>
</feature>
<keyword evidence="3" id="KW-1185">Reference proteome</keyword>
<sequence>MSIPRRPVLPPKQPSPAPQTQQHHQQQHLPKLQTDLSSKPAAAPPQETGAVSPAGSFGSLLSAYSRSSAGDSNAKSSDGPASQRNSESTLSPEAHDDVARSWKTGKDAFAPLPTIPQEAGTPQSQYPPRQQSLTSRKALPRTPAPAQNEAPPPPLKKDSIYVSKADSPVNNNITDTSPIWRRRSLKQDRVIQVPDLHLASLSHGSTASSHTSGQNILRTAPLALGAGTLSSQSSKPASSENAALSARPWQPPPRTYVSPVDEGHSPEPQSQSVPPESTPSPANQFKAYTPPAEQSQTFSNIAPPAAKRTNDDDASARTKAQQDQDTDNMGGKQSKLKAQMSNFGLARLSREKQQPQEQQPAVPAKQQQQPQQQPPQHQQAPMSPQYEQQPVSPLEAPRLPTPDYQKQDVRPGVTEAVVSPMSPAAPPTPPQEDTSKLQAQPKAPIQRKAVGAAAPLRPAQSLPQLITTHSPPMSTGAPSPRPPPSVRDFAPSPGPMPGSPGSFYGGGPRRGPGPGPGPRTGPAYRPVITDFRELREEDLPPPDPRALYFPRMVVEPASPDTIFQPFPLGRSHMDCHIGHRIMKPSRNTSYALACQTCGVADRADRWACAACHVRVCAGCFRSLNANGRSLPRLLEQLEGMRSPGAEAEVQA</sequence>
<dbReference type="OrthoDB" id="5425130at2759"/>
<feature type="compositionally biased region" description="Polar residues" evidence="1">
    <location>
        <begin position="62"/>
        <end position="91"/>
    </location>
</feature>
<feature type="compositionally biased region" description="Low complexity" evidence="1">
    <location>
        <begin position="266"/>
        <end position="281"/>
    </location>
</feature>
<name>A0A8K0X0F0_9PEZI</name>
<organism evidence="2 3">
    <name type="scientific">Plectosphaerella cucumerina</name>
    <dbReference type="NCBI Taxonomy" id="40658"/>
    <lineage>
        <taxon>Eukaryota</taxon>
        <taxon>Fungi</taxon>
        <taxon>Dikarya</taxon>
        <taxon>Ascomycota</taxon>
        <taxon>Pezizomycotina</taxon>
        <taxon>Sordariomycetes</taxon>
        <taxon>Hypocreomycetidae</taxon>
        <taxon>Glomerellales</taxon>
        <taxon>Plectosphaerellaceae</taxon>
        <taxon>Plectosphaerella</taxon>
    </lineage>
</organism>
<feature type="region of interest" description="Disordered" evidence="1">
    <location>
        <begin position="1"/>
        <end position="176"/>
    </location>
</feature>
<feature type="compositionally biased region" description="Low complexity" evidence="1">
    <location>
        <begin position="18"/>
        <end position="28"/>
    </location>
</feature>
<feature type="compositionally biased region" description="Pro residues" evidence="1">
    <location>
        <begin position="7"/>
        <end position="17"/>
    </location>
</feature>
<protein>
    <submittedName>
        <fullName evidence="2">Uncharacterized protein</fullName>
    </submittedName>
</protein>
<dbReference type="Proteomes" id="UP000813385">
    <property type="component" value="Unassembled WGS sequence"/>
</dbReference>
<comment type="caution">
    <text evidence="2">The sequence shown here is derived from an EMBL/GenBank/DDBJ whole genome shotgun (WGS) entry which is preliminary data.</text>
</comment>
<evidence type="ECO:0000313" key="2">
    <source>
        <dbReference type="EMBL" id="KAH7354425.1"/>
    </source>
</evidence>
<feature type="region of interest" description="Disordered" evidence="1">
    <location>
        <begin position="227"/>
        <end position="522"/>
    </location>
</feature>
<dbReference type="AlphaFoldDB" id="A0A8K0X0F0"/>
<gene>
    <name evidence="2" type="ORF">B0T11DRAFT_332258</name>
</gene>
<evidence type="ECO:0000256" key="1">
    <source>
        <dbReference type="SAM" id="MobiDB-lite"/>
    </source>
</evidence>
<feature type="compositionally biased region" description="Polar residues" evidence="1">
    <location>
        <begin position="120"/>
        <end position="135"/>
    </location>
</feature>
<proteinExistence type="predicted"/>
<feature type="compositionally biased region" description="Basic and acidic residues" evidence="1">
    <location>
        <begin position="308"/>
        <end position="322"/>
    </location>
</feature>
<accession>A0A8K0X0F0</accession>
<reference evidence="2" key="1">
    <citation type="journal article" date="2021" name="Nat. Commun.">
        <title>Genetic determinants of endophytism in the Arabidopsis root mycobiome.</title>
        <authorList>
            <person name="Mesny F."/>
            <person name="Miyauchi S."/>
            <person name="Thiergart T."/>
            <person name="Pickel B."/>
            <person name="Atanasova L."/>
            <person name="Karlsson M."/>
            <person name="Huettel B."/>
            <person name="Barry K.W."/>
            <person name="Haridas S."/>
            <person name="Chen C."/>
            <person name="Bauer D."/>
            <person name="Andreopoulos W."/>
            <person name="Pangilinan J."/>
            <person name="LaButti K."/>
            <person name="Riley R."/>
            <person name="Lipzen A."/>
            <person name="Clum A."/>
            <person name="Drula E."/>
            <person name="Henrissat B."/>
            <person name="Kohler A."/>
            <person name="Grigoriev I.V."/>
            <person name="Martin F.M."/>
            <person name="Hacquard S."/>
        </authorList>
    </citation>
    <scope>NUCLEOTIDE SEQUENCE</scope>
    <source>
        <strain evidence="2">MPI-CAGE-AT-0016</strain>
    </source>
</reference>
<feature type="compositionally biased region" description="Polar residues" evidence="1">
    <location>
        <begin position="228"/>
        <end position="242"/>
    </location>
</feature>